<dbReference type="InterPro" id="IPR013785">
    <property type="entry name" value="Aldolase_TIM"/>
</dbReference>
<organism evidence="11 12">
    <name type="scientific">Neonectria magnoliae</name>
    <dbReference type="NCBI Taxonomy" id="2732573"/>
    <lineage>
        <taxon>Eukaryota</taxon>
        <taxon>Fungi</taxon>
        <taxon>Dikarya</taxon>
        <taxon>Ascomycota</taxon>
        <taxon>Pezizomycotina</taxon>
        <taxon>Sordariomycetes</taxon>
        <taxon>Hypocreomycetidae</taxon>
        <taxon>Hypocreales</taxon>
        <taxon>Nectriaceae</taxon>
        <taxon>Neonectria</taxon>
    </lineage>
</organism>
<dbReference type="CDD" id="cd04725">
    <property type="entry name" value="OMP_decarboxylase_like"/>
    <property type="match status" value="1"/>
</dbReference>
<evidence type="ECO:0000256" key="7">
    <source>
        <dbReference type="ARBA" id="ARBA00023239"/>
    </source>
</evidence>
<dbReference type="InterPro" id="IPR001754">
    <property type="entry name" value="OMPdeCOase_dom"/>
</dbReference>
<sequence>MASRSSLSYSARAELHSHLVAKKLFGIAEAKQSNLIISADFTDAKNQLECADALGLYIAVFKTHLDILHDFNEATAEGLKALAIKHNFLIFEDRKFINIGNAAQKQDIVNVSILAGEGVVEAMSQIITSKSFAFSKDRALLLLAEMTTAGSLATGSYTEKCIEIARQYPATVIGFVATRALTASDASSEAQDEDFLIFATGVNQIAKGDSLGQQYQTPSAAVKGRSDFIIAGRGIYASTDPIASAKMYQREGWQAYQERIQHGNSVLKQ</sequence>
<evidence type="ECO:0000313" key="11">
    <source>
        <dbReference type="EMBL" id="KAK7431300.1"/>
    </source>
</evidence>
<dbReference type="EC" id="4.1.1.23" evidence="3"/>
<dbReference type="EMBL" id="JAZAVK010000012">
    <property type="protein sequence ID" value="KAK7431300.1"/>
    <property type="molecule type" value="Genomic_DNA"/>
</dbReference>
<evidence type="ECO:0000256" key="6">
    <source>
        <dbReference type="ARBA" id="ARBA00022975"/>
    </source>
</evidence>
<dbReference type="PANTHER" id="PTHR19278:SF9">
    <property type="entry name" value="URIDINE 5'-MONOPHOSPHATE SYNTHASE"/>
    <property type="match status" value="1"/>
</dbReference>
<dbReference type="InterPro" id="IPR014732">
    <property type="entry name" value="OMPdecase"/>
</dbReference>
<evidence type="ECO:0000256" key="1">
    <source>
        <dbReference type="ARBA" id="ARBA00004861"/>
    </source>
</evidence>
<evidence type="ECO:0000256" key="8">
    <source>
        <dbReference type="ARBA" id="ARBA00031744"/>
    </source>
</evidence>
<name>A0ABR1IE00_9HYPO</name>
<keyword evidence="12" id="KW-1185">Reference proteome</keyword>
<evidence type="ECO:0000256" key="4">
    <source>
        <dbReference type="ARBA" id="ARBA00021923"/>
    </source>
</evidence>
<keyword evidence="6" id="KW-0665">Pyrimidine biosynthesis</keyword>
<protein>
    <recommendedName>
        <fullName evidence="4">Orotidine 5'-phosphate decarboxylase</fullName>
        <ecNumber evidence="3">4.1.1.23</ecNumber>
    </recommendedName>
    <alternativeName>
        <fullName evidence="9">OMP decarboxylase</fullName>
    </alternativeName>
    <alternativeName>
        <fullName evidence="8">Uridine 5'-monophosphate synthase</fullName>
    </alternativeName>
</protein>
<accession>A0ABR1IE00</accession>
<comment type="similarity">
    <text evidence="2">Belongs to the OMP decarboxylase family.</text>
</comment>
<comment type="pathway">
    <text evidence="1">Pyrimidine metabolism; UMP biosynthesis via de novo pathway; UMP from orotate: step 2/2.</text>
</comment>
<dbReference type="Gene3D" id="3.20.20.70">
    <property type="entry name" value="Aldolase class I"/>
    <property type="match status" value="1"/>
</dbReference>
<evidence type="ECO:0000256" key="2">
    <source>
        <dbReference type="ARBA" id="ARBA00011018"/>
    </source>
</evidence>
<dbReference type="NCBIfam" id="TIGR01740">
    <property type="entry name" value="pyrF"/>
    <property type="match status" value="1"/>
</dbReference>
<dbReference type="SMART" id="SM00934">
    <property type="entry name" value="OMPdecase"/>
    <property type="match status" value="1"/>
</dbReference>
<feature type="domain" description="Orotidine 5'-phosphate decarboxylase" evidence="10">
    <location>
        <begin position="34"/>
        <end position="248"/>
    </location>
</feature>
<keyword evidence="7" id="KW-0456">Lyase</keyword>
<keyword evidence="5" id="KW-0210">Decarboxylase</keyword>
<evidence type="ECO:0000259" key="10">
    <source>
        <dbReference type="SMART" id="SM00934"/>
    </source>
</evidence>
<evidence type="ECO:0000256" key="3">
    <source>
        <dbReference type="ARBA" id="ARBA00012321"/>
    </source>
</evidence>
<evidence type="ECO:0000256" key="9">
    <source>
        <dbReference type="ARBA" id="ARBA00033428"/>
    </source>
</evidence>
<proteinExistence type="inferred from homology"/>
<comment type="caution">
    <text evidence="11">The sequence shown here is derived from an EMBL/GenBank/DDBJ whole genome shotgun (WGS) entry which is preliminary data.</text>
</comment>
<dbReference type="SUPFAM" id="SSF51366">
    <property type="entry name" value="Ribulose-phoshate binding barrel"/>
    <property type="match status" value="1"/>
</dbReference>
<evidence type="ECO:0000313" key="12">
    <source>
        <dbReference type="Proteomes" id="UP001498421"/>
    </source>
</evidence>
<reference evidence="11 12" key="1">
    <citation type="journal article" date="2025" name="Microbiol. Resour. Announc.">
        <title>Draft genome sequences for Neonectria magnoliae and Neonectria punicea, canker pathogens of Liriodendron tulipifera and Acer saccharum in West Virginia.</title>
        <authorList>
            <person name="Petronek H.M."/>
            <person name="Kasson M.T."/>
            <person name="Metheny A.M."/>
            <person name="Stauder C.M."/>
            <person name="Lovett B."/>
            <person name="Lynch S.C."/>
            <person name="Garnas J.R."/>
            <person name="Kasson L.R."/>
            <person name="Stajich J.E."/>
        </authorList>
    </citation>
    <scope>NUCLEOTIDE SEQUENCE [LARGE SCALE GENOMIC DNA]</scope>
    <source>
        <strain evidence="11 12">NRRL 64651</strain>
    </source>
</reference>
<dbReference type="PANTHER" id="PTHR19278">
    <property type="entry name" value="OROTATE PHOSPHORIBOSYLTRANSFERASE"/>
    <property type="match status" value="1"/>
</dbReference>
<dbReference type="InterPro" id="IPR011060">
    <property type="entry name" value="RibuloseP-bd_barrel"/>
</dbReference>
<dbReference type="Proteomes" id="UP001498421">
    <property type="component" value="Unassembled WGS sequence"/>
</dbReference>
<gene>
    <name evidence="11" type="primary">URA3_1</name>
    <name evidence="11" type="ORF">QQZ08_002071</name>
</gene>
<dbReference type="Pfam" id="PF00215">
    <property type="entry name" value="OMPdecase"/>
    <property type="match status" value="1"/>
</dbReference>
<evidence type="ECO:0000256" key="5">
    <source>
        <dbReference type="ARBA" id="ARBA00022793"/>
    </source>
</evidence>